<keyword evidence="3" id="KW-1185">Reference proteome</keyword>
<name>A0A9N9D5X7_9GLOM</name>
<feature type="non-terminal residue" evidence="2">
    <location>
        <position position="673"/>
    </location>
</feature>
<evidence type="ECO:0000313" key="3">
    <source>
        <dbReference type="Proteomes" id="UP000789396"/>
    </source>
</evidence>
<dbReference type="AlphaFoldDB" id="A0A9N9D5X7"/>
<dbReference type="OrthoDB" id="10470918at2759"/>
<proteinExistence type="predicted"/>
<keyword evidence="1" id="KW-0175">Coiled coil</keyword>
<dbReference type="SUPFAM" id="SSF52540">
    <property type="entry name" value="P-loop containing nucleoside triphosphate hydrolases"/>
    <property type="match status" value="1"/>
</dbReference>
<reference evidence="2" key="1">
    <citation type="submission" date="2021-06" db="EMBL/GenBank/DDBJ databases">
        <authorList>
            <person name="Kallberg Y."/>
            <person name="Tangrot J."/>
            <person name="Rosling A."/>
        </authorList>
    </citation>
    <scope>NUCLEOTIDE SEQUENCE</scope>
    <source>
        <strain evidence="2">IN212</strain>
    </source>
</reference>
<sequence>SYKVYIPDNYTGDPAIRAVCPKSECQQKERELKQKIKDEKEKEQQEKLAKIQEQIENYKELEKEINDIVADKNISSEQAKSLKNLLTQKKQEINQTRKKYDKEEKSLIKKLTIADKELTKVVQKIVKEGEKVKNNLNKARKEYERESAKKHFHKKVDHWLSTYQADMKYKGISLQDKDLSLLDELTAEICGKQKPEKQQLAEKFLKKLIEAELYLERKQSNSQIVTELLQLKKENLNIYQLLNKEGRVDKVITKLQELEKDQKNNQQPSNNSYLLPGKSTLARALAHEASQQKLKVLLADCDPQQATIEIFSTAQQALREVNKYDLTIIDGPARTSHATLEIAQKSDLVIQPAGPSLDDLVPAVKEFHALVQAGVKKKKLIFALNRIATPAEEAGARKYLSKADYSVLITPLLEKTSYRQAQNQGLAITEVIYMGLKEQAKKLIQEIIKKNITAEPPQEASTNLRQIEIPYTRNYRPRLMKRTGRVVQFATRVTPEFDKGKEAASLKNYKLMLKQHTKFSSEYNAEIKRLSLILKDDKKSKQLEKLLQEHTDLNNEQAEKQDQIRKTADERKQLLNIASYSREIEKEETRLTTNSTTHNPRMKNFLGTENRDKELFRKHTHQCGEKCLPCVRIISQYEKDETCEKIMKANPGCHFCPQCIERPEAVKHYEENE</sequence>
<gene>
    <name evidence="2" type="ORF">RFULGI_LOCUS7478</name>
</gene>
<dbReference type="InterPro" id="IPR027417">
    <property type="entry name" value="P-loop_NTPase"/>
</dbReference>
<evidence type="ECO:0000256" key="1">
    <source>
        <dbReference type="SAM" id="Coils"/>
    </source>
</evidence>
<feature type="coiled-coil region" evidence="1">
    <location>
        <begin position="22"/>
        <end position="149"/>
    </location>
</feature>
<dbReference type="Gene3D" id="3.40.50.300">
    <property type="entry name" value="P-loop containing nucleotide triphosphate hydrolases"/>
    <property type="match status" value="1"/>
</dbReference>
<accession>A0A9N9D5X7</accession>
<evidence type="ECO:0000313" key="2">
    <source>
        <dbReference type="EMBL" id="CAG8624415.1"/>
    </source>
</evidence>
<organism evidence="2 3">
    <name type="scientific">Racocetra fulgida</name>
    <dbReference type="NCBI Taxonomy" id="60492"/>
    <lineage>
        <taxon>Eukaryota</taxon>
        <taxon>Fungi</taxon>
        <taxon>Fungi incertae sedis</taxon>
        <taxon>Mucoromycota</taxon>
        <taxon>Glomeromycotina</taxon>
        <taxon>Glomeromycetes</taxon>
        <taxon>Diversisporales</taxon>
        <taxon>Gigasporaceae</taxon>
        <taxon>Racocetra</taxon>
    </lineage>
</organism>
<feature type="coiled-coil region" evidence="1">
    <location>
        <begin position="536"/>
        <end position="570"/>
    </location>
</feature>
<comment type="caution">
    <text evidence="2">The sequence shown here is derived from an EMBL/GenBank/DDBJ whole genome shotgun (WGS) entry which is preliminary data.</text>
</comment>
<dbReference type="Proteomes" id="UP000789396">
    <property type="component" value="Unassembled WGS sequence"/>
</dbReference>
<dbReference type="EMBL" id="CAJVPZ010010898">
    <property type="protein sequence ID" value="CAG8624415.1"/>
    <property type="molecule type" value="Genomic_DNA"/>
</dbReference>
<protein>
    <submittedName>
        <fullName evidence="2">9076_t:CDS:1</fullName>
    </submittedName>
</protein>
<dbReference type="CDD" id="cd02042">
    <property type="entry name" value="ParAB_family"/>
    <property type="match status" value="1"/>
</dbReference>